<dbReference type="RefSeq" id="WP_343956384.1">
    <property type="nucleotide sequence ID" value="NZ_BAAAMN010000014.1"/>
</dbReference>
<dbReference type="Proteomes" id="UP001501461">
    <property type="component" value="Unassembled WGS sequence"/>
</dbReference>
<evidence type="ECO:0008006" key="3">
    <source>
        <dbReference type="Google" id="ProtNLM"/>
    </source>
</evidence>
<organism evidence="1 2">
    <name type="scientific">Yaniella flava</name>
    <dbReference type="NCBI Taxonomy" id="287930"/>
    <lineage>
        <taxon>Bacteria</taxon>
        <taxon>Bacillati</taxon>
        <taxon>Actinomycetota</taxon>
        <taxon>Actinomycetes</taxon>
        <taxon>Micrococcales</taxon>
        <taxon>Micrococcaceae</taxon>
        <taxon>Yaniella</taxon>
    </lineage>
</organism>
<evidence type="ECO:0000313" key="2">
    <source>
        <dbReference type="Proteomes" id="UP001501461"/>
    </source>
</evidence>
<keyword evidence="2" id="KW-1185">Reference proteome</keyword>
<dbReference type="Pfam" id="PF13589">
    <property type="entry name" value="HATPase_c_3"/>
    <property type="match status" value="1"/>
</dbReference>
<gene>
    <name evidence="1" type="ORF">GCM10009720_08740</name>
</gene>
<sequence>MSIADQTINTTTLQAEAPPVADGLHAVTAEVLSGLYRHIDEAVIREYAANGVDATKQSGSDAHVEVTLPDAFEHNLIIQDFGTGMSPEQAKVRWASYGNSSKNDDPDFIGAIGAGAKSGFAASTMILLETTQNGITTSFNYTWFEGVGPQVVGENVEETGKPNGTTVTIPVDPQRDWETAAQRALLYMGSRVRVNGEVVVDPRGDNPAVMHRMGYDETSLMKSSRVVMAGANFRVPETVLSVVSDVILPARASLGNMVIEVPNKSLTFTPSREDIKDTSANAQRLREIITENYAEPINAQHLSTSPWQTYRNVRIGDEGGLSVDYITKEIREHIDLVEEILDDVKETYGLVGVTYSYGGRSTWSGEQREQPRGRSYYGISRETITRGIQAEQIGADHMLFVYSPEGNIHRSPKVRTWIMDQKPHNYMVITVADEDLFDKIEAVGFATMQDEELRKYKPKNYIPPAKSTAVRYVAYNLYERRSYHTRDQKLSPADIAEHYDAMYVVAYGRHLPTSRFLTFEQNCELLQNHFGQQRIAVVEMSPQSSKELAVKRIGLPEVDVDSVIGEFNETATSTLPEKYARKIVMLSELERFGMYSRKVEDLQEAVKVKGDDDYGYRASRVQTIMELLELTDTVVELTGLEEPATITELRAVADELTEENWIDDMLDSLAQHDHTLTVEQRLAMAIDELTKSRRERIVSPEASQTFFRIDNSHRSTDEKLQMVSGMVVSQAYHQLLGDEEENTQRTA</sequence>
<evidence type="ECO:0000313" key="1">
    <source>
        <dbReference type="EMBL" id="GAA2030769.1"/>
    </source>
</evidence>
<accession>A0ABN2U898</accession>
<dbReference type="SUPFAM" id="SSF55874">
    <property type="entry name" value="ATPase domain of HSP90 chaperone/DNA topoisomerase II/histidine kinase"/>
    <property type="match status" value="1"/>
</dbReference>
<reference evidence="1 2" key="1">
    <citation type="journal article" date="2019" name="Int. J. Syst. Evol. Microbiol.">
        <title>The Global Catalogue of Microorganisms (GCM) 10K type strain sequencing project: providing services to taxonomists for standard genome sequencing and annotation.</title>
        <authorList>
            <consortium name="The Broad Institute Genomics Platform"/>
            <consortium name="The Broad Institute Genome Sequencing Center for Infectious Disease"/>
            <person name="Wu L."/>
            <person name="Ma J."/>
        </authorList>
    </citation>
    <scope>NUCLEOTIDE SEQUENCE [LARGE SCALE GENOMIC DNA]</scope>
    <source>
        <strain evidence="1 2">JCM 13595</strain>
    </source>
</reference>
<dbReference type="EMBL" id="BAAAMN010000014">
    <property type="protein sequence ID" value="GAA2030769.1"/>
    <property type="molecule type" value="Genomic_DNA"/>
</dbReference>
<name>A0ABN2U898_9MICC</name>
<dbReference type="InterPro" id="IPR036890">
    <property type="entry name" value="HATPase_C_sf"/>
</dbReference>
<proteinExistence type="predicted"/>
<protein>
    <recommendedName>
        <fullName evidence="3">ATP-binding protein</fullName>
    </recommendedName>
</protein>
<dbReference type="Gene3D" id="3.30.565.10">
    <property type="entry name" value="Histidine kinase-like ATPase, C-terminal domain"/>
    <property type="match status" value="1"/>
</dbReference>
<comment type="caution">
    <text evidence="1">The sequence shown here is derived from an EMBL/GenBank/DDBJ whole genome shotgun (WGS) entry which is preliminary data.</text>
</comment>